<proteinExistence type="predicted"/>
<dbReference type="EMBL" id="CP011388">
    <property type="protein sequence ID" value="ANE46094.1"/>
    <property type="molecule type" value="Genomic_DNA"/>
</dbReference>
<organism evidence="1 2">
    <name type="scientific">Paenibacillus swuensis</name>
    <dbReference type="NCBI Taxonomy" id="1178515"/>
    <lineage>
        <taxon>Bacteria</taxon>
        <taxon>Bacillati</taxon>
        <taxon>Bacillota</taxon>
        <taxon>Bacilli</taxon>
        <taxon>Bacillales</taxon>
        <taxon>Paenibacillaceae</taxon>
        <taxon>Paenibacillus</taxon>
    </lineage>
</organism>
<evidence type="ECO:0008006" key="3">
    <source>
        <dbReference type="Google" id="ProtNLM"/>
    </source>
</evidence>
<dbReference type="CDD" id="cd02440">
    <property type="entry name" value="AdoMet_MTases"/>
    <property type="match status" value="1"/>
</dbReference>
<dbReference type="PANTHER" id="PTHR43861">
    <property type="entry name" value="TRANS-ACONITATE 2-METHYLTRANSFERASE-RELATED"/>
    <property type="match status" value="1"/>
</dbReference>
<dbReference type="SUPFAM" id="SSF53335">
    <property type="entry name" value="S-adenosyl-L-methionine-dependent methyltransferases"/>
    <property type="match status" value="1"/>
</dbReference>
<dbReference type="InterPro" id="IPR029063">
    <property type="entry name" value="SAM-dependent_MTases_sf"/>
</dbReference>
<keyword evidence="2" id="KW-1185">Reference proteome</keyword>
<dbReference type="OrthoDB" id="8936324at2"/>
<evidence type="ECO:0000313" key="1">
    <source>
        <dbReference type="EMBL" id="ANE46094.1"/>
    </source>
</evidence>
<dbReference type="KEGG" id="pswu:SY83_07140"/>
<sequence length="213" mass="24128">MSADFTEGERLYAATFEEALRISKDHAERYRFATRFIGPSGGVLDAACGSGYGSYYMGVHTQAEFIASVDRSEDALNWARQHFAKEHIYYIQADFAGEFESIVGIHRYQTITCFETVEHIEDDVAFVRILSRLLRPSGKLLISAPNEDVVPHQNNPWYPGGVNPYHYRHYRPAELERLVMRSGLRVLEHYTQLPEGTVIKGSGGPIILLVCEK</sequence>
<dbReference type="RefSeq" id="WP_068605511.1">
    <property type="nucleotide sequence ID" value="NZ_CP011388.1"/>
</dbReference>
<dbReference type="Proteomes" id="UP000076927">
    <property type="component" value="Chromosome"/>
</dbReference>
<dbReference type="AlphaFoldDB" id="A0A172TGR5"/>
<dbReference type="STRING" id="1178515.SY83_07140"/>
<protein>
    <recommendedName>
        <fullName evidence="3">Methyltransferase domain-containing protein</fullName>
    </recommendedName>
</protein>
<reference evidence="1 2" key="1">
    <citation type="submission" date="2015-01" db="EMBL/GenBank/DDBJ databases">
        <title>Paenibacillus swuensis/DY6/whole genome sequencing.</title>
        <authorList>
            <person name="Kim M.K."/>
            <person name="Srinivasan S."/>
            <person name="Lee J.-J."/>
        </authorList>
    </citation>
    <scope>NUCLEOTIDE SEQUENCE [LARGE SCALE GENOMIC DNA]</scope>
    <source>
        <strain evidence="1 2">DY6</strain>
    </source>
</reference>
<dbReference type="PATRIC" id="fig|1178515.4.peg.1423"/>
<accession>A0A172TGR5</accession>
<evidence type="ECO:0000313" key="2">
    <source>
        <dbReference type="Proteomes" id="UP000076927"/>
    </source>
</evidence>
<dbReference type="Gene3D" id="3.40.50.150">
    <property type="entry name" value="Vaccinia Virus protein VP39"/>
    <property type="match status" value="1"/>
</dbReference>
<dbReference type="Pfam" id="PF13489">
    <property type="entry name" value="Methyltransf_23"/>
    <property type="match status" value="1"/>
</dbReference>
<dbReference type="PANTHER" id="PTHR43861:SF6">
    <property type="entry name" value="METHYLTRANSFERASE TYPE 11"/>
    <property type="match status" value="1"/>
</dbReference>
<name>A0A172TGR5_9BACL</name>
<gene>
    <name evidence="1" type="ORF">SY83_07140</name>
</gene>